<evidence type="ECO:0000256" key="1">
    <source>
        <dbReference type="ARBA" id="ARBA00000085"/>
    </source>
</evidence>
<dbReference type="Pfam" id="PF01590">
    <property type="entry name" value="GAF"/>
    <property type="match status" value="1"/>
</dbReference>
<keyword evidence="3" id="KW-0597">Phosphoprotein</keyword>
<keyword evidence="5" id="KW-0418">Kinase</keyword>
<dbReference type="Pfam" id="PF13426">
    <property type="entry name" value="PAS_9"/>
    <property type="match status" value="1"/>
</dbReference>
<keyword evidence="4" id="KW-0808">Transferase</keyword>
<reference evidence="8" key="1">
    <citation type="submission" date="2022-05" db="EMBL/GenBank/DDBJ databases">
        <title>An RpoN-dependent PEP-CTERM gene is involved in floc formation of an Aquincola tertiaricarbonis strain.</title>
        <authorList>
            <person name="Qiu D."/>
            <person name="Xia M."/>
        </authorList>
    </citation>
    <scope>NUCLEOTIDE SEQUENCE</scope>
    <source>
        <strain evidence="8">RN12</strain>
    </source>
</reference>
<dbReference type="InterPro" id="IPR052162">
    <property type="entry name" value="Sensor_kinase/Photoreceptor"/>
</dbReference>
<evidence type="ECO:0000256" key="5">
    <source>
        <dbReference type="ARBA" id="ARBA00022777"/>
    </source>
</evidence>
<evidence type="ECO:0000256" key="4">
    <source>
        <dbReference type="ARBA" id="ARBA00022679"/>
    </source>
</evidence>
<dbReference type="EMBL" id="CP097635">
    <property type="protein sequence ID" value="URI07906.1"/>
    <property type="molecule type" value="Genomic_DNA"/>
</dbReference>
<evidence type="ECO:0000313" key="8">
    <source>
        <dbReference type="EMBL" id="URI07906.1"/>
    </source>
</evidence>
<name>A0ABY4S394_AQUTE</name>
<dbReference type="InterPro" id="IPR003018">
    <property type="entry name" value="GAF"/>
</dbReference>
<evidence type="ECO:0000259" key="6">
    <source>
        <dbReference type="PROSITE" id="PS50112"/>
    </source>
</evidence>
<dbReference type="EC" id="2.7.13.3" evidence="2"/>
<evidence type="ECO:0000313" key="9">
    <source>
        <dbReference type="Proteomes" id="UP001056201"/>
    </source>
</evidence>
<dbReference type="PANTHER" id="PTHR43304">
    <property type="entry name" value="PHYTOCHROME-LIKE PROTEIN CPH1"/>
    <property type="match status" value="1"/>
</dbReference>
<protein>
    <recommendedName>
        <fullName evidence="2">histidine kinase</fullName>
        <ecNumber evidence="2">2.7.13.3</ecNumber>
    </recommendedName>
</protein>
<dbReference type="InterPro" id="IPR035965">
    <property type="entry name" value="PAS-like_dom_sf"/>
</dbReference>
<dbReference type="Proteomes" id="UP001056201">
    <property type="component" value="Chromosome 1"/>
</dbReference>
<dbReference type="InterPro" id="IPR029016">
    <property type="entry name" value="GAF-like_dom_sf"/>
</dbReference>
<dbReference type="SMART" id="SM00091">
    <property type="entry name" value="PAS"/>
    <property type="match status" value="2"/>
</dbReference>
<dbReference type="SUPFAM" id="SSF55785">
    <property type="entry name" value="PYP-like sensor domain (PAS domain)"/>
    <property type="match status" value="2"/>
</dbReference>
<evidence type="ECO:0000259" key="7">
    <source>
        <dbReference type="PROSITE" id="PS50113"/>
    </source>
</evidence>
<feature type="domain" description="PAS" evidence="6">
    <location>
        <begin position="343"/>
        <end position="385"/>
    </location>
</feature>
<dbReference type="PANTHER" id="PTHR43304:SF1">
    <property type="entry name" value="PAC DOMAIN-CONTAINING PROTEIN"/>
    <property type="match status" value="1"/>
</dbReference>
<dbReference type="PROSITE" id="PS50112">
    <property type="entry name" value="PAS"/>
    <property type="match status" value="1"/>
</dbReference>
<dbReference type="Gene3D" id="3.30.450.20">
    <property type="entry name" value="PAS domain"/>
    <property type="match status" value="2"/>
</dbReference>
<dbReference type="RefSeq" id="WP_250196129.1">
    <property type="nucleotide sequence ID" value="NZ_CP097635.1"/>
</dbReference>
<gene>
    <name evidence="8" type="ORF">MW290_04795</name>
</gene>
<dbReference type="InterPro" id="IPR000700">
    <property type="entry name" value="PAS-assoc_C"/>
</dbReference>
<evidence type="ECO:0000256" key="3">
    <source>
        <dbReference type="ARBA" id="ARBA00022553"/>
    </source>
</evidence>
<keyword evidence="9" id="KW-1185">Reference proteome</keyword>
<organism evidence="8 9">
    <name type="scientific">Aquincola tertiaricarbonis</name>
    <dbReference type="NCBI Taxonomy" id="391953"/>
    <lineage>
        <taxon>Bacteria</taxon>
        <taxon>Pseudomonadati</taxon>
        <taxon>Pseudomonadota</taxon>
        <taxon>Betaproteobacteria</taxon>
        <taxon>Burkholderiales</taxon>
        <taxon>Sphaerotilaceae</taxon>
        <taxon>Aquincola</taxon>
    </lineage>
</organism>
<sequence>MHLLNEFLVRFSEVVRGLREPSAVAETACRMLLEQLGVDRAHWAEVDWTTEEFVILGSVAAPGVLAIEGRFPLAAWEPYSASHRLGRAVVVEDTKTDARADSAMRAATARMDIGADLAAPVLAGGRLTSVLAVKQRLPRRWTSEEIALVEHLAGRCWAEVERARAEAALRASEERYTFLLQLSDALRPLDAAVDIQGEATRLLRDHLDAGWCYYVEWDEVTARGVVLRDATRDGLPSLAGTHDVSDVPAFLDLLRTGKMLNVADYANFEGLSPELRARYTKLGFRSMLMATLVKQERLVASLLVGDSEVRTCSSDAEVLLMGVAERTWGAVERGRAEMALKRSEKRLRSVAESGVVAIAFFGLTGAITDANDAFLDMVGYNRTELERGDVRWDRLTPPEWIVQTQRAVEHYKITGTIEPYEKEYFRRNGERFWGLFSGRRIEENGEGVAVVLDITERKRAEAALRESEERQRMMVELVPVLLWSASPDGQEVALNDRWLTYTGQSAPDTQNYGWLEAIHPDDLPAARCF</sequence>
<dbReference type="SUPFAM" id="SSF55781">
    <property type="entry name" value="GAF domain-like"/>
    <property type="match status" value="2"/>
</dbReference>
<dbReference type="PROSITE" id="PS50113">
    <property type="entry name" value="PAC"/>
    <property type="match status" value="1"/>
</dbReference>
<proteinExistence type="predicted"/>
<accession>A0ABY4S394</accession>
<evidence type="ECO:0000256" key="2">
    <source>
        <dbReference type="ARBA" id="ARBA00012438"/>
    </source>
</evidence>
<feature type="domain" description="PAC" evidence="7">
    <location>
        <begin position="418"/>
        <end position="466"/>
    </location>
</feature>
<dbReference type="SMART" id="SM00065">
    <property type="entry name" value="GAF"/>
    <property type="match status" value="2"/>
</dbReference>
<dbReference type="NCBIfam" id="TIGR00229">
    <property type="entry name" value="sensory_box"/>
    <property type="match status" value="1"/>
</dbReference>
<comment type="catalytic activity">
    <reaction evidence="1">
        <text>ATP + protein L-histidine = ADP + protein N-phospho-L-histidine.</text>
        <dbReference type="EC" id="2.7.13.3"/>
    </reaction>
</comment>
<dbReference type="InterPro" id="IPR000014">
    <property type="entry name" value="PAS"/>
</dbReference>
<dbReference type="Gene3D" id="3.30.450.40">
    <property type="match status" value="2"/>
</dbReference>
<dbReference type="CDD" id="cd00130">
    <property type="entry name" value="PAS"/>
    <property type="match status" value="1"/>
</dbReference>